<comment type="caution">
    <text evidence="3">The sequence shown here is derived from an EMBL/GenBank/DDBJ whole genome shotgun (WGS) entry which is preliminary data.</text>
</comment>
<feature type="region of interest" description="Disordered" evidence="2">
    <location>
        <begin position="371"/>
        <end position="473"/>
    </location>
</feature>
<proteinExistence type="predicted"/>
<evidence type="ECO:0000313" key="4">
    <source>
        <dbReference type="Proteomes" id="UP000324800"/>
    </source>
</evidence>
<organism evidence="3 4">
    <name type="scientific">Streblomastix strix</name>
    <dbReference type="NCBI Taxonomy" id="222440"/>
    <lineage>
        <taxon>Eukaryota</taxon>
        <taxon>Metamonada</taxon>
        <taxon>Preaxostyla</taxon>
        <taxon>Oxymonadida</taxon>
        <taxon>Streblomastigidae</taxon>
        <taxon>Streblomastix</taxon>
    </lineage>
</organism>
<accession>A0A5J4VLA2</accession>
<reference evidence="3 4" key="1">
    <citation type="submission" date="2019-03" db="EMBL/GenBank/DDBJ databases">
        <title>Single cell metagenomics reveals metabolic interactions within the superorganism composed of flagellate Streblomastix strix and complex community of Bacteroidetes bacteria on its surface.</title>
        <authorList>
            <person name="Treitli S.C."/>
            <person name="Kolisko M."/>
            <person name="Husnik F."/>
            <person name="Keeling P."/>
            <person name="Hampl V."/>
        </authorList>
    </citation>
    <scope>NUCLEOTIDE SEQUENCE [LARGE SCALE GENOMIC DNA]</scope>
    <source>
        <strain evidence="3">ST1C</strain>
    </source>
</reference>
<protein>
    <submittedName>
        <fullName evidence="3">Uncharacterized protein</fullName>
    </submittedName>
</protein>
<evidence type="ECO:0000256" key="2">
    <source>
        <dbReference type="SAM" id="MobiDB-lite"/>
    </source>
</evidence>
<feature type="non-terminal residue" evidence="3">
    <location>
        <position position="1"/>
    </location>
</feature>
<feature type="compositionally biased region" description="Basic and acidic residues" evidence="2">
    <location>
        <begin position="408"/>
        <end position="429"/>
    </location>
</feature>
<feature type="compositionally biased region" description="Polar residues" evidence="2">
    <location>
        <begin position="456"/>
        <end position="467"/>
    </location>
</feature>
<feature type="compositionally biased region" description="Polar residues" evidence="2">
    <location>
        <begin position="281"/>
        <end position="304"/>
    </location>
</feature>
<dbReference type="EMBL" id="SNRW01006344">
    <property type="protein sequence ID" value="KAA6383254.1"/>
    <property type="molecule type" value="Genomic_DNA"/>
</dbReference>
<dbReference type="Proteomes" id="UP000324800">
    <property type="component" value="Unassembled WGS sequence"/>
</dbReference>
<evidence type="ECO:0000256" key="1">
    <source>
        <dbReference type="SAM" id="Coils"/>
    </source>
</evidence>
<sequence>NEKRREIIILQEKEKIIEEWRMKIDSITRDFQDKIQLLEEENRRLRRKCEQLAEEIGSWEAREKAVIAAAERQGKEWKRAAEEREGQVRELERRHEKELKQYEDMTRQQAFQREREYERMRKELEKQKENKDAELKEKQQLVEQIRRQIEIEREEGERRLIELREQSQIEANLREQTMQELQKELNTVGVERDTWNGEIQKQKSQLEAARVQLALRLAEATSGADRSAEEAAEIAAQYEGRIREVENKSQNITSSGVVEVEDGTGRMTYISKLDDQGINSFTSSPFESDNANINKSTLRSTASKQRTKTSKSVPSKRKSTRIEKENDEFLISQNRGGGSIKQVNIQVKSVDPNQSQSDSLMEVEIGGDMKVMKKKKKKKSINQSNIDLTDGKKHKISDSRITLIMKRSSVDKDKDKKEDGFDEYGDGRKEKKNKTNLKDKQQQQQQQQQQGGSARVNISNNSTIERSSSTKKR</sequence>
<feature type="region of interest" description="Disordered" evidence="2">
    <location>
        <begin position="281"/>
        <end position="335"/>
    </location>
</feature>
<dbReference type="AlphaFoldDB" id="A0A5J4VLA2"/>
<evidence type="ECO:0000313" key="3">
    <source>
        <dbReference type="EMBL" id="KAA6383254.1"/>
    </source>
</evidence>
<keyword evidence="1" id="KW-0175">Coiled coil</keyword>
<name>A0A5J4VLA2_9EUKA</name>
<gene>
    <name evidence="3" type="ORF">EZS28_021218</name>
</gene>
<feature type="coiled-coil region" evidence="1">
    <location>
        <begin position="10"/>
        <end position="248"/>
    </location>
</feature>
<feature type="compositionally biased region" description="Basic residues" evidence="2">
    <location>
        <begin position="305"/>
        <end position="319"/>
    </location>
</feature>